<name>A0ABD1Q3Z5_9LAMI</name>
<organism evidence="2 3">
    <name type="scientific">Abeliophyllum distichum</name>
    <dbReference type="NCBI Taxonomy" id="126358"/>
    <lineage>
        <taxon>Eukaryota</taxon>
        <taxon>Viridiplantae</taxon>
        <taxon>Streptophyta</taxon>
        <taxon>Embryophyta</taxon>
        <taxon>Tracheophyta</taxon>
        <taxon>Spermatophyta</taxon>
        <taxon>Magnoliopsida</taxon>
        <taxon>eudicotyledons</taxon>
        <taxon>Gunneridae</taxon>
        <taxon>Pentapetalae</taxon>
        <taxon>asterids</taxon>
        <taxon>lamiids</taxon>
        <taxon>Lamiales</taxon>
        <taxon>Oleaceae</taxon>
        <taxon>Forsythieae</taxon>
        <taxon>Abeliophyllum</taxon>
    </lineage>
</organism>
<keyword evidence="3" id="KW-1185">Reference proteome</keyword>
<protein>
    <submittedName>
        <fullName evidence="2">Uncharacterized protein</fullName>
    </submittedName>
</protein>
<evidence type="ECO:0000256" key="1">
    <source>
        <dbReference type="SAM" id="MobiDB-lite"/>
    </source>
</evidence>
<proteinExistence type="predicted"/>
<dbReference type="AlphaFoldDB" id="A0ABD1Q3Z5"/>
<feature type="compositionally biased region" description="Polar residues" evidence="1">
    <location>
        <begin position="71"/>
        <end position="83"/>
    </location>
</feature>
<dbReference type="EMBL" id="JBFOLK010000012">
    <property type="protein sequence ID" value="KAL2470564.1"/>
    <property type="molecule type" value="Genomic_DNA"/>
</dbReference>
<evidence type="ECO:0000313" key="2">
    <source>
        <dbReference type="EMBL" id="KAL2470564.1"/>
    </source>
</evidence>
<gene>
    <name evidence="2" type="ORF">Adt_38700</name>
</gene>
<sequence length="208" mass="21476">MEFPPRTDAPDCPPKPPGFPSAAISTGCAPAIPPVGSPYAVGQIEGSVEGQRLAPVTNTAHPPPPMGQFSEAPTNAATSSTNRLGPKIAEFPTPAADPKIAEFPTPAADPKIAEFPNCVPIMPGTQSLQSVTAQQSNLGIPSYDGLPLNQNLKPTKAPNPIAFVTKDATLPTHGTRNARPARPAGIPAALPAAQPFPFGCFFRTSPFA</sequence>
<accession>A0ABD1Q3Z5</accession>
<evidence type="ECO:0000313" key="3">
    <source>
        <dbReference type="Proteomes" id="UP001604336"/>
    </source>
</evidence>
<dbReference type="PROSITE" id="PS51257">
    <property type="entry name" value="PROKAR_LIPOPROTEIN"/>
    <property type="match status" value="1"/>
</dbReference>
<feature type="region of interest" description="Disordered" evidence="1">
    <location>
        <begin position="1"/>
        <end position="21"/>
    </location>
</feature>
<dbReference type="Proteomes" id="UP001604336">
    <property type="component" value="Unassembled WGS sequence"/>
</dbReference>
<reference evidence="3" key="1">
    <citation type="submission" date="2024-07" db="EMBL/GenBank/DDBJ databases">
        <title>Two chromosome-level genome assemblies of Korean endemic species Abeliophyllum distichum and Forsythia ovata (Oleaceae).</title>
        <authorList>
            <person name="Jang H."/>
        </authorList>
    </citation>
    <scope>NUCLEOTIDE SEQUENCE [LARGE SCALE GENOMIC DNA]</scope>
</reference>
<comment type="caution">
    <text evidence="2">The sequence shown here is derived from an EMBL/GenBank/DDBJ whole genome shotgun (WGS) entry which is preliminary data.</text>
</comment>
<feature type="region of interest" description="Disordered" evidence="1">
    <location>
        <begin position="55"/>
        <end position="83"/>
    </location>
</feature>